<name>A0AAV1C5M2_OLDCO</name>
<dbReference type="GO" id="GO:0006508">
    <property type="term" value="P:proteolysis"/>
    <property type="evidence" value="ECO:0007669"/>
    <property type="project" value="UniProtKB-KW"/>
</dbReference>
<evidence type="ECO:0000256" key="4">
    <source>
        <dbReference type="ARBA" id="ARBA00022801"/>
    </source>
</evidence>
<dbReference type="PROSITE" id="PS00560">
    <property type="entry name" value="CARBOXYPEPT_SER_HIS"/>
    <property type="match status" value="1"/>
</dbReference>
<evidence type="ECO:0000313" key="6">
    <source>
        <dbReference type="EMBL" id="CAI9090874.1"/>
    </source>
</evidence>
<comment type="similarity">
    <text evidence="1">Belongs to the peptidase S10 family.</text>
</comment>
<dbReference type="AlphaFoldDB" id="A0AAV1C5M2"/>
<dbReference type="Pfam" id="PF00450">
    <property type="entry name" value="Peptidase_S10"/>
    <property type="match status" value="1"/>
</dbReference>
<gene>
    <name evidence="6" type="ORF">OLC1_LOCUS2932</name>
</gene>
<dbReference type="InterPro" id="IPR033124">
    <property type="entry name" value="Ser_caboxypep_his_AS"/>
</dbReference>
<dbReference type="PANTHER" id="PTHR11802">
    <property type="entry name" value="SERINE PROTEASE FAMILY S10 SERINE CARBOXYPEPTIDASE"/>
    <property type="match status" value="1"/>
</dbReference>
<dbReference type="InterPro" id="IPR029058">
    <property type="entry name" value="AB_hydrolase_fold"/>
</dbReference>
<keyword evidence="7" id="KW-1185">Reference proteome</keyword>
<keyword evidence="2" id="KW-0121">Carboxypeptidase</keyword>
<sequence>MLPFFTGKKVGVKPGINLEGYMIGNGVCDDYYDGANALIPFAHGKALIPDSLYKLTSGLNIYNILEPCYHGNGNSVGAKNMTGLPASFRELGKTNKPLPVRNRMFGRAWPYRAPVRDGLVPTWAQLTDSLKRHGNFVPCINDEVATRYLNDKDVRNALRVSPEKEVWSICQNFFPYYHDAGSMLPYHKNLTAKGYRALIYSGDHDMCVPFTGSEAWTASLGLEIVDKWRSWKSDSQIAGYLQAYAKNLTFLTIKGAGHTVPEYKPRESLDFYTRWLEGQRI</sequence>
<keyword evidence="5" id="KW-0325">Glycoprotein</keyword>
<evidence type="ECO:0000256" key="2">
    <source>
        <dbReference type="ARBA" id="ARBA00022645"/>
    </source>
</evidence>
<dbReference type="SUPFAM" id="SSF53474">
    <property type="entry name" value="alpha/beta-Hydrolases"/>
    <property type="match status" value="1"/>
</dbReference>
<keyword evidence="4" id="KW-0378">Hydrolase</keyword>
<dbReference type="Proteomes" id="UP001161247">
    <property type="component" value="Chromosome 1"/>
</dbReference>
<reference evidence="6" key="1">
    <citation type="submission" date="2023-03" db="EMBL/GenBank/DDBJ databases">
        <authorList>
            <person name="Julca I."/>
        </authorList>
    </citation>
    <scope>NUCLEOTIDE SEQUENCE</scope>
</reference>
<dbReference type="GO" id="GO:0004185">
    <property type="term" value="F:serine-type carboxypeptidase activity"/>
    <property type="evidence" value="ECO:0007669"/>
    <property type="project" value="InterPro"/>
</dbReference>
<dbReference type="Gene3D" id="3.40.50.1820">
    <property type="entry name" value="alpha/beta hydrolase"/>
    <property type="match status" value="1"/>
</dbReference>
<dbReference type="GO" id="GO:0019748">
    <property type="term" value="P:secondary metabolic process"/>
    <property type="evidence" value="ECO:0007669"/>
    <property type="project" value="TreeGrafter"/>
</dbReference>
<dbReference type="PANTHER" id="PTHR11802:SF254">
    <property type="entry name" value="SERINE CARBOXYPEPTIDASE-LIKE 20"/>
    <property type="match status" value="1"/>
</dbReference>
<dbReference type="EMBL" id="OX459118">
    <property type="protein sequence ID" value="CAI9090874.1"/>
    <property type="molecule type" value="Genomic_DNA"/>
</dbReference>
<evidence type="ECO:0000313" key="7">
    <source>
        <dbReference type="Proteomes" id="UP001161247"/>
    </source>
</evidence>
<proteinExistence type="inferred from homology"/>
<evidence type="ECO:0000256" key="1">
    <source>
        <dbReference type="ARBA" id="ARBA00009431"/>
    </source>
</evidence>
<organism evidence="6 7">
    <name type="scientific">Oldenlandia corymbosa var. corymbosa</name>
    <dbReference type="NCBI Taxonomy" id="529605"/>
    <lineage>
        <taxon>Eukaryota</taxon>
        <taxon>Viridiplantae</taxon>
        <taxon>Streptophyta</taxon>
        <taxon>Embryophyta</taxon>
        <taxon>Tracheophyta</taxon>
        <taxon>Spermatophyta</taxon>
        <taxon>Magnoliopsida</taxon>
        <taxon>eudicotyledons</taxon>
        <taxon>Gunneridae</taxon>
        <taxon>Pentapetalae</taxon>
        <taxon>asterids</taxon>
        <taxon>lamiids</taxon>
        <taxon>Gentianales</taxon>
        <taxon>Rubiaceae</taxon>
        <taxon>Rubioideae</taxon>
        <taxon>Spermacoceae</taxon>
        <taxon>Hedyotis-Oldenlandia complex</taxon>
        <taxon>Oldenlandia</taxon>
    </lineage>
</organism>
<keyword evidence="3" id="KW-0645">Protease</keyword>
<dbReference type="InterPro" id="IPR001563">
    <property type="entry name" value="Peptidase_S10"/>
</dbReference>
<evidence type="ECO:0000256" key="3">
    <source>
        <dbReference type="ARBA" id="ARBA00022670"/>
    </source>
</evidence>
<dbReference type="GO" id="GO:0016747">
    <property type="term" value="F:acyltransferase activity, transferring groups other than amino-acyl groups"/>
    <property type="evidence" value="ECO:0007669"/>
    <property type="project" value="TreeGrafter"/>
</dbReference>
<accession>A0AAV1C5M2</accession>
<evidence type="ECO:0000256" key="5">
    <source>
        <dbReference type="ARBA" id="ARBA00023180"/>
    </source>
</evidence>
<protein>
    <submittedName>
        <fullName evidence="6">OLC1v1025745C1</fullName>
    </submittedName>
</protein>